<feature type="domain" description="BON" evidence="3">
    <location>
        <begin position="156"/>
        <end position="224"/>
    </location>
</feature>
<evidence type="ECO:0000313" key="10">
    <source>
        <dbReference type="Proteomes" id="UP001628281"/>
    </source>
</evidence>
<dbReference type="PANTHER" id="PTHR43080">
    <property type="entry name" value="CBS DOMAIN-CONTAINING PROTEIN CBSX3, MITOCHONDRIAL"/>
    <property type="match status" value="1"/>
</dbReference>
<dbReference type="CDD" id="cd04586">
    <property type="entry name" value="CBS_pair_BON_assoc"/>
    <property type="match status" value="1"/>
</dbReference>
<dbReference type="Proteomes" id="UP000027186">
    <property type="component" value="Chromosome"/>
</dbReference>
<reference evidence="6 10" key="3">
    <citation type="submission" date="2024-11" db="EMBL/GenBank/DDBJ databases">
        <title>Draft genome sequences of two bacteria associated to sugarcane roots in Colombia.</title>
        <authorList>
            <person name="Pardo-Diaz S."/>
            <person name="Masmela-Mendoza J."/>
            <person name="Delgadillo-Duran P."/>
            <person name="Bautista E.J."/>
            <person name="Rojas-Tapias D.F."/>
        </authorList>
    </citation>
    <scope>NUCLEOTIDE SEQUENCE [LARGE SCALE GENOMIC DNA]</scope>
    <source>
        <strain evidence="6 10">Ap18</strain>
    </source>
</reference>
<evidence type="ECO:0000313" key="8">
    <source>
        <dbReference type="Proteomes" id="UP000027186"/>
    </source>
</evidence>
<dbReference type="AlphaFoldDB" id="A0A060DCJ3"/>
<evidence type="ECO:0000259" key="4">
    <source>
        <dbReference type="PROSITE" id="PS51371"/>
    </source>
</evidence>
<dbReference type="PROSITE" id="PS51371">
    <property type="entry name" value="CBS"/>
    <property type="match status" value="2"/>
</dbReference>
<evidence type="ECO:0000313" key="7">
    <source>
        <dbReference type="EMBL" id="PNQ94715.1"/>
    </source>
</evidence>
<dbReference type="Gene3D" id="3.30.1340.30">
    <property type="match status" value="1"/>
</dbReference>
<dbReference type="PROSITE" id="PS50914">
    <property type="entry name" value="BON"/>
    <property type="match status" value="1"/>
</dbReference>
<evidence type="ECO:0000256" key="1">
    <source>
        <dbReference type="ARBA" id="ARBA00023122"/>
    </source>
</evidence>
<evidence type="ECO:0000256" key="2">
    <source>
        <dbReference type="PROSITE-ProRule" id="PRU00703"/>
    </source>
</evidence>
<dbReference type="RefSeq" id="WP_038528130.1">
    <property type="nucleotide sequence ID" value="NZ_CP007793.1"/>
</dbReference>
<protein>
    <submittedName>
        <fullName evidence="6">CBS domain-containing protein</fullName>
    </submittedName>
</protein>
<dbReference type="Pfam" id="PF04972">
    <property type="entry name" value="BON"/>
    <property type="match status" value="1"/>
</dbReference>
<dbReference type="Proteomes" id="UP000236268">
    <property type="component" value="Unassembled WGS sequence"/>
</dbReference>
<feature type="domain" description="CBS" evidence="4">
    <location>
        <begin position="94"/>
        <end position="150"/>
    </location>
</feature>
<dbReference type="EMBL" id="CP007793">
    <property type="protein sequence ID" value="AIB11871.1"/>
    <property type="molecule type" value="Genomic_DNA"/>
</dbReference>
<evidence type="ECO:0000313" key="9">
    <source>
        <dbReference type="Proteomes" id="UP000236268"/>
    </source>
</evidence>
<dbReference type="OrthoDB" id="9783590at2"/>
<dbReference type="InterPro" id="IPR007055">
    <property type="entry name" value="BON_dom"/>
</dbReference>
<evidence type="ECO:0000313" key="6">
    <source>
        <dbReference type="EMBL" id="MFL7906122.1"/>
    </source>
</evidence>
<dbReference type="PIRSF" id="PIRSF036990">
    <property type="entry name" value="UCP036990_CBS_BON"/>
    <property type="match status" value="1"/>
</dbReference>
<organism evidence="5 8">
    <name type="scientific">Azospirillum argentinense</name>
    <dbReference type="NCBI Taxonomy" id="2970906"/>
    <lineage>
        <taxon>Bacteria</taxon>
        <taxon>Pseudomonadati</taxon>
        <taxon>Pseudomonadota</taxon>
        <taxon>Alphaproteobacteria</taxon>
        <taxon>Rhodospirillales</taxon>
        <taxon>Azospirillaceae</taxon>
        <taxon>Azospirillum</taxon>
    </lineage>
</organism>
<dbReference type="SUPFAM" id="SSF54631">
    <property type="entry name" value="CBS-domain pair"/>
    <property type="match status" value="1"/>
</dbReference>
<dbReference type="InterPro" id="IPR051257">
    <property type="entry name" value="Diverse_CBS-Domain"/>
</dbReference>
<evidence type="ECO:0000313" key="5">
    <source>
        <dbReference type="EMBL" id="AIB11871.1"/>
    </source>
</evidence>
<dbReference type="EMBL" id="POWG01000097">
    <property type="protein sequence ID" value="PNQ94715.1"/>
    <property type="molecule type" value="Genomic_DNA"/>
</dbReference>
<keyword evidence="10" id="KW-1185">Reference proteome</keyword>
<gene>
    <name evidence="5" type="ORF">ABAZ39_07630</name>
    <name evidence="6" type="ORF">ACJ41P_33770</name>
    <name evidence="7" type="ORF">C1S70_32825</name>
</gene>
<dbReference type="InterPro" id="IPR017080">
    <property type="entry name" value="UCP036990_CBS_BON"/>
</dbReference>
<dbReference type="PANTHER" id="PTHR43080:SF26">
    <property type="entry name" value="REGULATORY PROTEIN"/>
    <property type="match status" value="1"/>
</dbReference>
<dbReference type="Gene3D" id="3.10.580.10">
    <property type="entry name" value="CBS-domain"/>
    <property type="match status" value="1"/>
</dbReference>
<evidence type="ECO:0000259" key="3">
    <source>
        <dbReference type="PROSITE" id="PS50914"/>
    </source>
</evidence>
<accession>A0A060DCJ3</accession>
<dbReference type="EMBL" id="JBJLSN010000150">
    <property type="protein sequence ID" value="MFL7906122.1"/>
    <property type="molecule type" value="Genomic_DNA"/>
</dbReference>
<proteinExistence type="predicted"/>
<accession>A0A2K1FQC1</accession>
<dbReference type="InterPro" id="IPR046342">
    <property type="entry name" value="CBS_dom_sf"/>
</dbReference>
<name>A0A060DCJ3_9PROT</name>
<sequence length="233" mass="25369">MKAADIMTRQVVTIGPDATVTEAAKRMLENRISGLPVCDSNGRLLGVISEGDLLRRAETGTVRRASWWLAMFAGAPNQAADYTKSHGRHVRDAMTESLISVTEETPLDEVVRLMEGNRIKRVPVLNNGKLVGIVSRANLLHVLASIAPDVSPAAADDRVVRDRLLETLRAQPWAPEISENIVVRNGVVHLWGSVRTEAQRDAIRVAAENTPGVTRVENHLIIVDHVAEGAVGF</sequence>
<reference evidence="5 8" key="1">
    <citation type="journal article" date="2014" name="Genome Announc.">
        <title>Complete Genome Sequence of the Model Rhizosphere Strain Azospirillum brasilense Az39, Successfully Applied in Agriculture.</title>
        <authorList>
            <person name="Rivera D."/>
            <person name="Revale S."/>
            <person name="Molina R."/>
            <person name="Gualpa J."/>
            <person name="Puente M."/>
            <person name="Maroniche G."/>
            <person name="Paris G."/>
            <person name="Baker D."/>
            <person name="Clavijo B."/>
            <person name="McLay K."/>
            <person name="Spaepen S."/>
            <person name="Perticari A."/>
            <person name="Vazquez M."/>
            <person name="Wisniewski-Dye F."/>
            <person name="Watkins C."/>
            <person name="Martinez-Abarca F."/>
            <person name="Vanderleyden J."/>
            <person name="Cassan F."/>
        </authorList>
    </citation>
    <scope>NUCLEOTIDE SEQUENCE [LARGE SCALE GENOMIC DNA]</scope>
    <source>
        <strain evidence="5 8">Az39</strain>
    </source>
</reference>
<dbReference type="KEGG" id="abq:ABAZ39_07630"/>
<feature type="domain" description="CBS" evidence="4">
    <location>
        <begin position="7"/>
        <end position="66"/>
    </location>
</feature>
<dbReference type="Proteomes" id="UP001628281">
    <property type="component" value="Unassembled WGS sequence"/>
</dbReference>
<keyword evidence="1 2" id="KW-0129">CBS domain</keyword>
<dbReference type="InterPro" id="IPR000644">
    <property type="entry name" value="CBS_dom"/>
</dbReference>
<reference evidence="7 9" key="2">
    <citation type="submission" date="2018-01" db="EMBL/GenBank/DDBJ databases">
        <title>Whole genome sequence of Azospirillum brasilense REC3 isolated from strawberry roots.</title>
        <authorList>
            <person name="Fontana C.A."/>
            <person name="Salazar S.M."/>
            <person name="Bassi D."/>
            <person name="Puglisi E."/>
            <person name="Lovaisa N.C."/>
            <person name="Toffoli L.M."/>
            <person name="Pedraza R."/>
            <person name="Cocconcelli P.S."/>
        </authorList>
    </citation>
    <scope>NUCLEOTIDE SEQUENCE [LARGE SCALE GENOMIC DNA]</scope>
    <source>
        <strain evidence="7 9">REC3</strain>
    </source>
</reference>
<dbReference type="Pfam" id="PF00571">
    <property type="entry name" value="CBS"/>
    <property type="match status" value="2"/>
</dbReference>
<dbReference type="SMART" id="SM00116">
    <property type="entry name" value="CBS"/>
    <property type="match status" value="2"/>
</dbReference>